<dbReference type="OMA" id="LMEDAHC"/>
<dbReference type="Ensembl" id="ENSACLT00000022305.2">
    <property type="protein sequence ID" value="ENSACLP00000021797.2"/>
    <property type="gene ID" value="ENSACLG00000031067.1"/>
</dbReference>
<keyword evidence="1" id="KW-0433">Leucine-rich repeat</keyword>
<dbReference type="PANTHER" id="PTHR24106">
    <property type="entry name" value="NACHT, LRR AND CARD DOMAINS-CONTAINING"/>
    <property type="match status" value="1"/>
</dbReference>
<dbReference type="PROSITE" id="PS51450">
    <property type="entry name" value="LRR"/>
    <property type="match status" value="1"/>
</dbReference>
<keyword evidence="4" id="KW-1185">Reference proteome</keyword>
<gene>
    <name evidence="3" type="primary">HECTD4</name>
</gene>
<evidence type="ECO:0000313" key="3">
    <source>
        <dbReference type="Ensembl" id="ENSACLP00000021797.2"/>
    </source>
</evidence>
<dbReference type="InterPro" id="IPR001611">
    <property type="entry name" value="Leu-rich_rpt"/>
</dbReference>
<reference evidence="4" key="2">
    <citation type="submission" date="2023-03" db="EMBL/GenBank/DDBJ databases">
        <authorList>
            <consortium name="Wellcome Sanger Institute Data Sharing"/>
        </authorList>
    </citation>
    <scope>NUCLEOTIDE SEQUENCE [LARGE SCALE GENOMIC DNA]</scope>
</reference>
<reference evidence="3" key="3">
    <citation type="submission" date="2025-08" db="UniProtKB">
        <authorList>
            <consortium name="Ensembl"/>
        </authorList>
    </citation>
    <scope>IDENTIFICATION</scope>
</reference>
<dbReference type="SUPFAM" id="SSF52047">
    <property type="entry name" value="RNI-like"/>
    <property type="match status" value="1"/>
</dbReference>
<name>A0A3P8PXM9_ASTCA</name>
<dbReference type="STRING" id="8154.ENSACLP00000021797"/>
<sequence length="145" mass="16312">VPGGASVRQPHLCQCAPGWLYLEVFDLKKHTASEKTFLRLLPWVKTSNKSLLGGCNLSERSCQALSSALDTESCSLRELNLSNNDLQDSGIKFLSAGLASPHCKLETLRSIHIAHLKTDMMYSIFLHYKMDLKLLHFHKNRQCTI</sequence>
<dbReference type="SMART" id="SM00368">
    <property type="entry name" value="LRR_RI"/>
    <property type="match status" value="2"/>
</dbReference>
<protein>
    <recommendedName>
        <fullName evidence="5">NACHT LRR and PYD domain-containing protein</fullName>
    </recommendedName>
</protein>
<organism evidence="3 4">
    <name type="scientific">Astatotilapia calliptera</name>
    <name type="common">Eastern happy</name>
    <name type="synonym">Chromis callipterus</name>
    <dbReference type="NCBI Taxonomy" id="8154"/>
    <lineage>
        <taxon>Eukaryota</taxon>
        <taxon>Metazoa</taxon>
        <taxon>Chordata</taxon>
        <taxon>Craniata</taxon>
        <taxon>Vertebrata</taxon>
        <taxon>Euteleostomi</taxon>
        <taxon>Actinopterygii</taxon>
        <taxon>Neopterygii</taxon>
        <taxon>Teleostei</taxon>
        <taxon>Neoteleostei</taxon>
        <taxon>Acanthomorphata</taxon>
        <taxon>Ovalentaria</taxon>
        <taxon>Cichlomorphae</taxon>
        <taxon>Cichliformes</taxon>
        <taxon>Cichlidae</taxon>
        <taxon>African cichlids</taxon>
        <taxon>Pseudocrenilabrinae</taxon>
        <taxon>Haplochromini</taxon>
        <taxon>Astatotilapia</taxon>
    </lineage>
</organism>
<dbReference type="Proteomes" id="UP000265100">
    <property type="component" value="Chromosome 15"/>
</dbReference>
<dbReference type="Pfam" id="PF13516">
    <property type="entry name" value="LRR_6"/>
    <property type="match status" value="1"/>
</dbReference>
<dbReference type="AlphaFoldDB" id="A0A3P8PXM9"/>
<dbReference type="InterPro" id="IPR032675">
    <property type="entry name" value="LRR_dom_sf"/>
</dbReference>
<reference evidence="3 4" key="1">
    <citation type="submission" date="2018-05" db="EMBL/GenBank/DDBJ databases">
        <authorList>
            <person name="Datahose"/>
        </authorList>
    </citation>
    <scope>NUCLEOTIDE SEQUENCE</scope>
</reference>
<evidence type="ECO:0000313" key="4">
    <source>
        <dbReference type="Proteomes" id="UP000265100"/>
    </source>
</evidence>
<evidence type="ECO:0000256" key="1">
    <source>
        <dbReference type="ARBA" id="ARBA00022614"/>
    </source>
</evidence>
<dbReference type="GeneTree" id="ENSGT00730000111912"/>
<proteinExistence type="predicted"/>
<evidence type="ECO:0000256" key="2">
    <source>
        <dbReference type="ARBA" id="ARBA00022737"/>
    </source>
</evidence>
<accession>A0A3P8PXM9</accession>
<dbReference type="Gene3D" id="3.80.10.10">
    <property type="entry name" value="Ribonuclease Inhibitor"/>
    <property type="match status" value="1"/>
</dbReference>
<keyword evidence="2" id="KW-0677">Repeat</keyword>
<dbReference type="InterPro" id="IPR051261">
    <property type="entry name" value="NLR"/>
</dbReference>
<reference evidence="3" key="4">
    <citation type="submission" date="2025-09" db="UniProtKB">
        <authorList>
            <consortium name="Ensembl"/>
        </authorList>
    </citation>
    <scope>IDENTIFICATION</scope>
</reference>
<evidence type="ECO:0008006" key="5">
    <source>
        <dbReference type="Google" id="ProtNLM"/>
    </source>
</evidence>